<comment type="caution">
    <text evidence="1">The sequence shown here is derived from an EMBL/GenBank/DDBJ whole genome shotgun (WGS) entry which is preliminary data.</text>
</comment>
<accession>A0ABY2KRH5</accession>
<dbReference type="Gene3D" id="3.40.50.300">
    <property type="entry name" value="P-loop containing nucleotide triphosphate hydrolases"/>
    <property type="match status" value="1"/>
</dbReference>
<keyword evidence="2" id="KW-1185">Reference proteome</keyword>
<evidence type="ECO:0000313" key="2">
    <source>
        <dbReference type="Proteomes" id="UP000297741"/>
    </source>
</evidence>
<dbReference type="Pfam" id="PF13469">
    <property type="entry name" value="Sulfotransfer_3"/>
    <property type="match status" value="1"/>
</dbReference>
<organism evidence="1 2">
    <name type="scientific">Pseudotabrizicola sediminis</name>
    <dbReference type="NCBI Taxonomy" id="2486418"/>
    <lineage>
        <taxon>Bacteria</taxon>
        <taxon>Pseudomonadati</taxon>
        <taxon>Pseudomonadota</taxon>
        <taxon>Alphaproteobacteria</taxon>
        <taxon>Rhodobacterales</taxon>
        <taxon>Paracoccaceae</taxon>
        <taxon>Pseudotabrizicola</taxon>
    </lineage>
</organism>
<sequence>MSEADQAQHRRFIILGLPRSGTTYLMTLLNSHRDVTCSGELFNPYSVIETGEPDYDPDLRYKRDWGPRYFMRQFFERHEAEPWQQIGFKLMLGHNIRVLSQLPDLAQTRIIYIHRENRLAQVASYLKAMQTKNWAQTRRSRDMARKIVASPEEISHQWHEYATMDFLFAQWLGSLPNPSLTLEYCELFRPEFNARICAFLGLQHDSGMKSPLIKQGSNRVLDRFATPDPIESYMRYLGRANWLEDELV</sequence>
<dbReference type="SUPFAM" id="SSF52540">
    <property type="entry name" value="P-loop containing nucleoside triphosphate hydrolases"/>
    <property type="match status" value="1"/>
</dbReference>
<dbReference type="InterPro" id="IPR027417">
    <property type="entry name" value="P-loop_NTPase"/>
</dbReference>
<proteinExistence type="predicted"/>
<gene>
    <name evidence="1" type="ORF">EEB11_04975</name>
</gene>
<dbReference type="Proteomes" id="UP000297741">
    <property type="component" value="Unassembled WGS sequence"/>
</dbReference>
<name>A0ABY2KRH5_9RHOB</name>
<protein>
    <submittedName>
        <fullName evidence="1">Sulfotransferase</fullName>
    </submittedName>
</protein>
<reference evidence="1 2" key="1">
    <citation type="submission" date="2018-11" db="EMBL/GenBank/DDBJ databases">
        <title>Tabrizicola sp. isolated from sediment of alpine lake.</title>
        <authorList>
            <person name="Liu Z."/>
        </authorList>
    </citation>
    <scope>NUCLEOTIDE SEQUENCE [LARGE SCALE GENOMIC DNA]</scope>
    <source>
        <strain evidence="1 2">DRYC-M-16</strain>
    </source>
</reference>
<evidence type="ECO:0000313" key="1">
    <source>
        <dbReference type="EMBL" id="TGD44069.1"/>
    </source>
</evidence>
<dbReference type="RefSeq" id="WP_135429327.1">
    <property type="nucleotide sequence ID" value="NZ_RPEM01000003.1"/>
</dbReference>
<dbReference type="EMBL" id="RPEM01000003">
    <property type="protein sequence ID" value="TGD44069.1"/>
    <property type="molecule type" value="Genomic_DNA"/>
</dbReference>